<evidence type="ECO:0000313" key="1">
    <source>
        <dbReference type="EMBL" id="KAJ1161934.1"/>
    </source>
</evidence>
<gene>
    <name evidence="1" type="ORF">NDU88_002414</name>
</gene>
<protein>
    <submittedName>
        <fullName evidence="1">Uncharacterized protein</fullName>
    </submittedName>
</protein>
<keyword evidence="2" id="KW-1185">Reference proteome</keyword>
<accession>A0AAV7SBV9</accession>
<name>A0AAV7SBV9_PLEWA</name>
<dbReference type="Proteomes" id="UP001066276">
    <property type="component" value="Chromosome 4_2"/>
</dbReference>
<proteinExistence type="predicted"/>
<sequence>MGLSRSSRGPTYVNVHPDYAGGQAEYRNALTGVGAVNGVWKLGTRRIQVSCLDARNAIQMMLEMSPGCAGCRKNLGGQAEYRNALTGVGAVNGVWKLGTRRIQEERPRNKSEEFLKANSLLEVGQGLNIGATPNAVTPIAVGDIVGVLQDFSKRHKQAG</sequence>
<dbReference type="EMBL" id="JANPWB010000008">
    <property type="protein sequence ID" value="KAJ1161934.1"/>
    <property type="molecule type" value="Genomic_DNA"/>
</dbReference>
<evidence type="ECO:0000313" key="2">
    <source>
        <dbReference type="Proteomes" id="UP001066276"/>
    </source>
</evidence>
<organism evidence="1 2">
    <name type="scientific">Pleurodeles waltl</name>
    <name type="common">Iberian ribbed newt</name>
    <dbReference type="NCBI Taxonomy" id="8319"/>
    <lineage>
        <taxon>Eukaryota</taxon>
        <taxon>Metazoa</taxon>
        <taxon>Chordata</taxon>
        <taxon>Craniata</taxon>
        <taxon>Vertebrata</taxon>
        <taxon>Euteleostomi</taxon>
        <taxon>Amphibia</taxon>
        <taxon>Batrachia</taxon>
        <taxon>Caudata</taxon>
        <taxon>Salamandroidea</taxon>
        <taxon>Salamandridae</taxon>
        <taxon>Pleurodelinae</taxon>
        <taxon>Pleurodeles</taxon>
    </lineage>
</organism>
<dbReference type="AlphaFoldDB" id="A0AAV7SBV9"/>
<comment type="caution">
    <text evidence="1">The sequence shown here is derived from an EMBL/GenBank/DDBJ whole genome shotgun (WGS) entry which is preliminary data.</text>
</comment>
<reference evidence="1" key="1">
    <citation type="journal article" date="2022" name="bioRxiv">
        <title>Sequencing and chromosome-scale assembly of the giantPleurodeles waltlgenome.</title>
        <authorList>
            <person name="Brown T."/>
            <person name="Elewa A."/>
            <person name="Iarovenko S."/>
            <person name="Subramanian E."/>
            <person name="Araus A.J."/>
            <person name="Petzold A."/>
            <person name="Susuki M."/>
            <person name="Suzuki K.-i.T."/>
            <person name="Hayashi T."/>
            <person name="Toyoda A."/>
            <person name="Oliveira C."/>
            <person name="Osipova E."/>
            <person name="Leigh N.D."/>
            <person name="Simon A."/>
            <person name="Yun M.H."/>
        </authorList>
    </citation>
    <scope>NUCLEOTIDE SEQUENCE</scope>
    <source>
        <strain evidence="1">20211129_DDA</strain>
        <tissue evidence="1">Liver</tissue>
    </source>
</reference>